<sequence>MTGYEVVEPRAESLVESLRAFGYATETAVADLVDNSITAKATTVDVRLRWAGNESWIAIVDDGLGMDGERLREAMRPGTTSPSAPRTVSDLGRFGLGLKTASFSQCRQLVVMSATATSSLVARTWDLDHVVRVGGWQLLTTLISEDRALWDELHGDQPGTVVLWRQLDRLVVSPDRQNEQAERHFYTIADRVARHLGTIFHRYLTGPGKITIRVNGRNIAPWDPFLESHETTQVVTDESLPYRGELISVKSFVLPHVSRLTSEEHIVAGGRRGWAAQQGFYVYRNRRLIVSGSWLGLGFRREELTSLARIRLDLPNHMDSDWQIDVRKSVARAPGALVPELRRIAEVVRLRSAKVYRHRGKILQRAGHGDVVQAWLQVVRGTKIAYQVNRQHPLVAALLTTAGGSEVEAMVRLLEETVPVPLIIMNHADGPGRQTTPFEETASGAVLSVLADVVRAMRRTGTSDKEIVGQLLTMEPFSDFPDLVREVCTRELGQETA</sequence>
<dbReference type="Gene3D" id="3.30.565.10">
    <property type="entry name" value="Histidine kinase-like ATPase, C-terminal domain"/>
    <property type="match status" value="1"/>
</dbReference>
<dbReference type="Pfam" id="PF13589">
    <property type="entry name" value="HATPase_c_3"/>
    <property type="match status" value="1"/>
</dbReference>
<proteinExistence type="predicted"/>
<dbReference type="RefSeq" id="WP_093940276.1">
    <property type="nucleotide sequence ID" value="NZ_CP022521.1"/>
</dbReference>
<dbReference type="Proteomes" id="UP000204221">
    <property type="component" value="Chromosome"/>
</dbReference>
<dbReference type="OrthoDB" id="3757919at2"/>
<organism evidence="1 2">
    <name type="scientific">Actinoalloteichus hoggarensis</name>
    <dbReference type="NCBI Taxonomy" id="1470176"/>
    <lineage>
        <taxon>Bacteria</taxon>
        <taxon>Bacillati</taxon>
        <taxon>Actinomycetota</taxon>
        <taxon>Actinomycetes</taxon>
        <taxon>Pseudonocardiales</taxon>
        <taxon>Pseudonocardiaceae</taxon>
        <taxon>Actinoalloteichus</taxon>
    </lineage>
</organism>
<dbReference type="InterPro" id="IPR036890">
    <property type="entry name" value="HATPase_C_sf"/>
</dbReference>
<evidence type="ECO:0000313" key="1">
    <source>
        <dbReference type="EMBL" id="ASO18633.1"/>
    </source>
</evidence>
<name>A0A221VYL9_9PSEU</name>
<dbReference type="AlphaFoldDB" id="A0A221VYL9"/>
<protein>
    <submittedName>
        <fullName evidence="1">DNA mismatch repair protein</fullName>
    </submittedName>
</protein>
<reference evidence="1 2" key="1">
    <citation type="submission" date="2017-07" db="EMBL/GenBank/DDBJ databases">
        <title>Complete genome sequence of Actinoalloteichus hoggarensis DSM 45943, type strain of Actinoalloteichus hoggarensis.</title>
        <authorList>
            <person name="Ruckert C."/>
            <person name="Nouioui I."/>
            <person name="Willmese J."/>
            <person name="van Wezel G."/>
            <person name="Klenk H.-P."/>
            <person name="Kalinowski J."/>
            <person name="Zotchev S.B."/>
        </authorList>
    </citation>
    <scope>NUCLEOTIDE SEQUENCE [LARGE SCALE GENOMIC DNA]</scope>
    <source>
        <strain evidence="1 2">DSM 45943</strain>
    </source>
</reference>
<evidence type="ECO:0000313" key="2">
    <source>
        <dbReference type="Proteomes" id="UP000204221"/>
    </source>
</evidence>
<accession>A0A221VYL9</accession>
<dbReference type="EMBL" id="CP022521">
    <property type="protein sequence ID" value="ASO18633.1"/>
    <property type="molecule type" value="Genomic_DNA"/>
</dbReference>
<gene>
    <name evidence="1" type="ORF">AHOG_04900</name>
</gene>
<dbReference type="SUPFAM" id="SSF55874">
    <property type="entry name" value="ATPase domain of HSP90 chaperone/DNA topoisomerase II/histidine kinase"/>
    <property type="match status" value="1"/>
</dbReference>
<keyword evidence="2" id="KW-1185">Reference proteome</keyword>
<dbReference type="KEGG" id="ahg:AHOG_04900"/>